<dbReference type="Proteomes" id="UP001642360">
    <property type="component" value="Unassembled WGS sequence"/>
</dbReference>
<evidence type="ECO:0000313" key="5">
    <source>
        <dbReference type="Proteomes" id="UP001642360"/>
    </source>
</evidence>
<organism evidence="4 5">
    <name type="scientific">Ilex paraguariensis</name>
    <name type="common">yerba mate</name>
    <dbReference type="NCBI Taxonomy" id="185542"/>
    <lineage>
        <taxon>Eukaryota</taxon>
        <taxon>Viridiplantae</taxon>
        <taxon>Streptophyta</taxon>
        <taxon>Embryophyta</taxon>
        <taxon>Tracheophyta</taxon>
        <taxon>Spermatophyta</taxon>
        <taxon>Magnoliopsida</taxon>
        <taxon>eudicotyledons</taxon>
        <taxon>Gunneridae</taxon>
        <taxon>Pentapetalae</taxon>
        <taxon>asterids</taxon>
        <taxon>campanulids</taxon>
        <taxon>Aquifoliales</taxon>
        <taxon>Aquifoliaceae</taxon>
        <taxon>Ilex</taxon>
    </lineage>
</organism>
<keyword evidence="1" id="KW-0677">Repeat</keyword>
<dbReference type="InterPro" id="IPR001660">
    <property type="entry name" value="SAM"/>
</dbReference>
<feature type="domain" description="SAM" evidence="3">
    <location>
        <begin position="257"/>
        <end position="320"/>
    </location>
</feature>
<dbReference type="EMBL" id="CAUOFW020003929">
    <property type="protein sequence ID" value="CAK9162666.1"/>
    <property type="molecule type" value="Genomic_DNA"/>
</dbReference>
<feature type="region of interest" description="Disordered" evidence="2">
    <location>
        <begin position="181"/>
        <end position="207"/>
    </location>
</feature>
<evidence type="ECO:0000313" key="4">
    <source>
        <dbReference type="EMBL" id="CAK9162666.1"/>
    </source>
</evidence>
<dbReference type="SMART" id="SM00454">
    <property type="entry name" value="SAM"/>
    <property type="match status" value="1"/>
</dbReference>
<evidence type="ECO:0000259" key="3">
    <source>
        <dbReference type="PROSITE" id="PS50105"/>
    </source>
</evidence>
<name>A0ABC8SZQ5_9AQUA</name>
<dbReference type="PANTHER" id="PTHR10627:SF74">
    <property type="entry name" value="OS08G0526500 PROTEIN"/>
    <property type="match status" value="1"/>
</dbReference>
<evidence type="ECO:0000256" key="2">
    <source>
        <dbReference type="SAM" id="MobiDB-lite"/>
    </source>
</evidence>
<accession>A0ABC8SZQ5</accession>
<dbReference type="SUPFAM" id="SSF47769">
    <property type="entry name" value="SAM/Pointed domain"/>
    <property type="match status" value="1"/>
</dbReference>
<gene>
    <name evidence="4" type="ORF">ILEXP_LOCUS31550</name>
</gene>
<evidence type="ECO:0000256" key="1">
    <source>
        <dbReference type="ARBA" id="ARBA00022737"/>
    </source>
</evidence>
<dbReference type="Gene3D" id="1.10.150.50">
    <property type="entry name" value="Transcription Factor, Ets-1"/>
    <property type="match status" value="1"/>
</dbReference>
<dbReference type="PANTHER" id="PTHR10627">
    <property type="entry name" value="SCP160"/>
    <property type="match status" value="1"/>
</dbReference>
<dbReference type="AlphaFoldDB" id="A0ABC8SZQ5"/>
<protein>
    <recommendedName>
        <fullName evidence="3">SAM domain-containing protein</fullName>
    </recommendedName>
</protein>
<proteinExistence type="predicted"/>
<dbReference type="InterPro" id="IPR013761">
    <property type="entry name" value="SAM/pointed_sf"/>
</dbReference>
<feature type="region of interest" description="Disordered" evidence="2">
    <location>
        <begin position="128"/>
        <end position="154"/>
    </location>
</feature>
<dbReference type="PROSITE" id="PS50105">
    <property type="entry name" value="SAM_DOMAIN"/>
    <property type="match status" value="1"/>
</dbReference>
<comment type="caution">
    <text evidence="4">The sequence shown here is derived from an EMBL/GenBank/DDBJ whole genome shotgun (WGS) entry which is preliminary data.</text>
</comment>
<keyword evidence="5" id="KW-1185">Reference proteome</keyword>
<feature type="region of interest" description="Disordered" evidence="2">
    <location>
        <begin position="1"/>
        <end position="42"/>
    </location>
</feature>
<sequence length="321" mass="35486">MSKPRITITLGRSGQRVVKGASVKSAGSRAESQPLSGRKRSAREIFESNADNSSSFAKTRSSLFSLGLIWLRGDRITRSAGGRGLNDAQIGRNDLRLKLMRKRTSRRIQREIEERTRIELREKMSRPIQSTVGPERGLLRNLPPTRGNDDFLPMDSLRRSYASQTSDGLTSKSSDRFQKANIEMSPPRNVNQVHRMSSGRPIDDSRTGQLMCSDLLQPSRPKDPAPVTMRATLDAGKPASKLPPAGLSVPRSSYHGEQPPTVSSLLHSLGLGKYAIHFQAEEVDMAALNQMGDRDLKELGLPMGPRKKILLAILSLSKRKP</sequence>
<dbReference type="Pfam" id="PF00536">
    <property type="entry name" value="SAM_1"/>
    <property type="match status" value="1"/>
</dbReference>
<reference evidence="4 5" key="1">
    <citation type="submission" date="2024-02" db="EMBL/GenBank/DDBJ databases">
        <authorList>
            <person name="Vignale AGUSTIN F."/>
            <person name="Sosa J E."/>
            <person name="Modenutti C."/>
        </authorList>
    </citation>
    <scope>NUCLEOTIDE SEQUENCE [LARGE SCALE GENOMIC DNA]</scope>
</reference>